<gene>
    <name evidence="1" type="ORF">QFI96_012765</name>
</gene>
<proteinExistence type="predicted"/>
<evidence type="ECO:0000313" key="2">
    <source>
        <dbReference type="Proteomes" id="UP001312893"/>
    </source>
</evidence>
<accession>A0ABU9F883</accession>
<evidence type="ECO:0008006" key="3">
    <source>
        <dbReference type="Google" id="ProtNLM"/>
    </source>
</evidence>
<protein>
    <recommendedName>
        <fullName evidence="3">FidL-like membrane protein</fullName>
    </recommendedName>
</protein>
<dbReference type="Proteomes" id="UP001312893">
    <property type="component" value="Unassembled WGS sequence"/>
</dbReference>
<sequence length="159" mass="18203">MKPILTYKNVAIAGALCLLIALSLKLQTSSRNTRTIQCQSRQILIHDDFKADANYGFTFSENKGEVTIHGLAMEKNEQITISRAIKFTFINNDDVYILKNTNIEYLSSADSQKSSQTNVHYPAFYYESGKELILKIVPDKYDNSVIYLHNMPLFYCKKM</sequence>
<comment type="caution">
    <text evidence="1">The sequence shown here is derived from an EMBL/GenBank/DDBJ whole genome shotgun (WGS) entry which is preliminary data.</text>
</comment>
<reference evidence="1 2" key="1">
    <citation type="submission" date="2024-04" db="EMBL/GenBank/DDBJ databases">
        <title>Two novel Raoultella species associated with bleeding cankers of broadleaf hosts, Raoultella scottia sp. nov. and Raoultella lignicola sp. nov.</title>
        <authorList>
            <person name="Brady C.L."/>
        </authorList>
    </citation>
    <scope>NUCLEOTIDE SEQUENCE [LARGE SCALE GENOMIC DNA]</scope>
    <source>
        <strain evidence="1 2">TW_WC1a.1</strain>
    </source>
</reference>
<name>A0ABU9F883_9ENTR</name>
<evidence type="ECO:0000313" key="1">
    <source>
        <dbReference type="EMBL" id="MEL0552562.1"/>
    </source>
</evidence>
<organism evidence="1 2">
    <name type="scientific">Raoultella lignicola</name>
    <dbReference type="NCBI Taxonomy" id="3040939"/>
    <lineage>
        <taxon>Bacteria</taxon>
        <taxon>Pseudomonadati</taxon>
        <taxon>Pseudomonadota</taxon>
        <taxon>Gammaproteobacteria</taxon>
        <taxon>Enterobacterales</taxon>
        <taxon>Enterobacteriaceae</taxon>
        <taxon>Klebsiella/Raoultella group</taxon>
        <taxon>Raoultella</taxon>
    </lineage>
</organism>
<dbReference type="RefSeq" id="WP_123756574.1">
    <property type="nucleotide sequence ID" value="NZ_JARXNK020000103.1"/>
</dbReference>
<keyword evidence="2" id="KW-1185">Reference proteome</keyword>
<dbReference type="EMBL" id="JARXNK020000103">
    <property type="protein sequence ID" value="MEL0552562.1"/>
    <property type="molecule type" value="Genomic_DNA"/>
</dbReference>